<keyword evidence="2" id="KW-1185">Reference proteome</keyword>
<dbReference type="Proteomes" id="UP000219338">
    <property type="component" value="Unassembled WGS sequence"/>
</dbReference>
<name>A0A284S3B6_ARMOS</name>
<reference evidence="2" key="1">
    <citation type="journal article" date="2017" name="Nat. Ecol. Evol.">
        <title>Genome expansion and lineage-specific genetic innovations in the forest pathogenic fungi Armillaria.</title>
        <authorList>
            <person name="Sipos G."/>
            <person name="Prasanna A.N."/>
            <person name="Walter M.C."/>
            <person name="O'Connor E."/>
            <person name="Balint B."/>
            <person name="Krizsan K."/>
            <person name="Kiss B."/>
            <person name="Hess J."/>
            <person name="Varga T."/>
            <person name="Slot J."/>
            <person name="Riley R."/>
            <person name="Boka B."/>
            <person name="Rigling D."/>
            <person name="Barry K."/>
            <person name="Lee J."/>
            <person name="Mihaltcheva S."/>
            <person name="LaButti K."/>
            <person name="Lipzen A."/>
            <person name="Waldron R."/>
            <person name="Moloney N.M."/>
            <person name="Sperisen C."/>
            <person name="Kredics L."/>
            <person name="Vagvoelgyi C."/>
            <person name="Patrignani A."/>
            <person name="Fitzpatrick D."/>
            <person name="Nagy I."/>
            <person name="Doyle S."/>
            <person name="Anderson J.B."/>
            <person name="Grigoriev I.V."/>
            <person name="Gueldener U."/>
            <person name="Muensterkoetter M."/>
            <person name="Nagy L.G."/>
        </authorList>
    </citation>
    <scope>NUCLEOTIDE SEQUENCE [LARGE SCALE GENOMIC DNA]</scope>
    <source>
        <strain evidence="2">C18/9</strain>
    </source>
</reference>
<accession>A0A284S3B6</accession>
<organism evidence="1 2">
    <name type="scientific">Armillaria ostoyae</name>
    <name type="common">Armillaria root rot fungus</name>
    <dbReference type="NCBI Taxonomy" id="47428"/>
    <lineage>
        <taxon>Eukaryota</taxon>
        <taxon>Fungi</taxon>
        <taxon>Dikarya</taxon>
        <taxon>Basidiomycota</taxon>
        <taxon>Agaricomycotina</taxon>
        <taxon>Agaricomycetes</taxon>
        <taxon>Agaricomycetidae</taxon>
        <taxon>Agaricales</taxon>
        <taxon>Marasmiineae</taxon>
        <taxon>Physalacriaceae</taxon>
        <taxon>Armillaria</taxon>
    </lineage>
</organism>
<sequence length="89" mass="10010">MALANSTVVRVTELQMKDGRVWRILSTKRLFRSLIPTRNFANGYSSPDIVPLAERISTHIRCTHGRSILSADTSIVILSYHDGTCSRCF</sequence>
<dbReference type="EMBL" id="FUEG01000029">
    <property type="protein sequence ID" value="SJL15495.1"/>
    <property type="molecule type" value="Genomic_DNA"/>
</dbReference>
<evidence type="ECO:0000313" key="2">
    <source>
        <dbReference type="Proteomes" id="UP000219338"/>
    </source>
</evidence>
<dbReference type="AlphaFoldDB" id="A0A284S3B6"/>
<proteinExistence type="predicted"/>
<protein>
    <submittedName>
        <fullName evidence="1">Uncharacterized protein</fullName>
    </submittedName>
</protein>
<gene>
    <name evidence="1" type="ORF">ARMOST_18993</name>
</gene>
<evidence type="ECO:0000313" key="1">
    <source>
        <dbReference type="EMBL" id="SJL15495.1"/>
    </source>
</evidence>